<evidence type="ECO:0000313" key="3">
    <source>
        <dbReference type="Proteomes" id="UP000233556"/>
    </source>
</evidence>
<dbReference type="Proteomes" id="UP000233556">
    <property type="component" value="Unassembled WGS sequence"/>
</dbReference>
<feature type="compositionally biased region" description="Basic and acidic residues" evidence="1">
    <location>
        <begin position="98"/>
        <end position="110"/>
    </location>
</feature>
<feature type="region of interest" description="Disordered" evidence="1">
    <location>
        <begin position="98"/>
        <end position="122"/>
    </location>
</feature>
<protein>
    <submittedName>
        <fullName evidence="2">Uncharacterized protein</fullName>
    </submittedName>
</protein>
<reference evidence="3" key="2">
    <citation type="submission" date="2017-12" db="EMBL/GenBank/DDBJ databases">
        <title>Genome sequence of the Bar-tailed Godwit (Limosa lapponica baueri).</title>
        <authorList>
            <person name="Lima N.C.B."/>
            <person name="Parody-Merino A.M."/>
            <person name="Battley P.F."/>
            <person name="Fidler A.E."/>
            <person name="Prosdocimi F."/>
        </authorList>
    </citation>
    <scope>NUCLEOTIDE SEQUENCE [LARGE SCALE GENOMIC DNA]</scope>
</reference>
<dbReference type="AlphaFoldDB" id="A0A2I0TQT9"/>
<proteinExistence type="predicted"/>
<evidence type="ECO:0000313" key="2">
    <source>
        <dbReference type="EMBL" id="PKU36160.1"/>
    </source>
</evidence>
<reference evidence="3" key="1">
    <citation type="submission" date="2017-11" db="EMBL/GenBank/DDBJ databases">
        <authorList>
            <person name="Lima N.C."/>
            <person name="Parody-Merino A.M."/>
            <person name="Battley P.F."/>
            <person name="Fidler A.E."/>
            <person name="Prosdocimi F."/>
        </authorList>
    </citation>
    <scope>NUCLEOTIDE SEQUENCE [LARGE SCALE GENOMIC DNA]</scope>
</reference>
<keyword evidence="3" id="KW-1185">Reference proteome</keyword>
<accession>A0A2I0TQT9</accession>
<gene>
    <name evidence="2" type="ORF">llap_13535</name>
</gene>
<dbReference type="EMBL" id="KZ507823">
    <property type="protein sequence ID" value="PKU36160.1"/>
    <property type="molecule type" value="Genomic_DNA"/>
</dbReference>
<sequence>MAKLVLCPQKQRRKKLLSVGARSLTAQINPNITHAREASAWFWPLRIQKDNQTLNVSFSLLNAATRTSAGQRQFPEQHMSSHATSLTPEFGCACRGEEAEEHTKVHEKTRSSMAVRHHGSQE</sequence>
<evidence type="ECO:0000256" key="1">
    <source>
        <dbReference type="SAM" id="MobiDB-lite"/>
    </source>
</evidence>
<organism evidence="2 3">
    <name type="scientific">Limosa lapponica baueri</name>
    <dbReference type="NCBI Taxonomy" id="1758121"/>
    <lineage>
        <taxon>Eukaryota</taxon>
        <taxon>Metazoa</taxon>
        <taxon>Chordata</taxon>
        <taxon>Craniata</taxon>
        <taxon>Vertebrata</taxon>
        <taxon>Euteleostomi</taxon>
        <taxon>Archelosauria</taxon>
        <taxon>Archosauria</taxon>
        <taxon>Dinosauria</taxon>
        <taxon>Saurischia</taxon>
        <taxon>Theropoda</taxon>
        <taxon>Coelurosauria</taxon>
        <taxon>Aves</taxon>
        <taxon>Neognathae</taxon>
        <taxon>Neoaves</taxon>
        <taxon>Charadriiformes</taxon>
        <taxon>Scolopacidae</taxon>
        <taxon>Limosa</taxon>
    </lineage>
</organism>
<name>A0A2I0TQT9_LIMLA</name>